<proteinExistence type="predicted"/>
<keyword evidence="3" id="KW-1185">Reference proteome</keyword>
<reference evidence="2 3" key="1">
    <citation type="submission" date="2019-12" db="EMBL/GenBank/DDBJ databases">
        <title>A genome sequence resource for the geographically widespread anthracnose pathogen Colletotrichum asianum.</title>
        <authorList>
            <person name="Meng Y."/>
        </authorList>
    </citation>
    <scope>NUCLEOTIDE SEQUENCE [LARGE SCALE GENOMIC DNA]</scope>
    <source>
        <strain evidence="2 3">ICMP 18580</strain>
    </source>
</reference>
<gene>
    <name evidence="2" type="ORF">GQ607_014041</name>
</gene>
<evidence type="ECO:0000313" key="3">
    <source>
        <dbReference type="Proteomes" id="UP000434172"/>
    </source>
</evidence>
<evidence type="ECO:0000313" key="2">
    <source>
        <dbReference type="EMBL" id="KAF0318754.1"/>
    </source>
</evidence>
<sequence>MPPTHSSVTSANRWGNMVRHDSREDTLANIRYDDGTGWASSRLLGAAPRGNSSNSGHCHVANDKRSKTWISIRKQAHLGAHSGSKHHINSLLVVGNQRPASPGASMIITRLLHSLECQLLLYSEC</sequence>
<accession>A0A8H3W1C5</accession>
<comment type="caution">
    <text evidence="2">The sequence shown here is derived from an EMBL/GenBank/DDBJ whole genome shotgun (WGS) entry which is preliminary data.</text>
</comment>
<feature type="region of interest" description="Disordered" evidence="1">
    <location>
        <begin position="1"/>
        <end position="20"/>
    </location>
</feature>
<evidence type="ECO:0000256" key="1">
    <source>
        <dbReference type="SAM" id="MobiDB-lite"/>
    </source>
</evidence>
<dbReference type="Proteomes" id="UP000434172">
    <property type="component" value="Unassembled WGS sequence"/>
</dbReference>
<feature type="compositionally biased region" description="Polar residues" evidence="1">
    <location>
        <begin position="1"/>
        <end position="13"/>
    </location>
</feature>
<protein>
    <submittedName>
        <fullName evidence="2">Uncharacterized protein</fullName>
    </submittedName>
</protein>
<name>A0A8H3W1C5_9PEZI</name>
<dbReference type="AlphaFoldDB" id="A0A8H3W1C5"/>
<organism evidence="2 3">
    <name type="scientific">Colletotrichum asianum</name>
    <dbReference type="NCBI Taxonomy" id="702518"/>
    <lineage>
        <taxon>Eukaryota</taxon>
        <taxon>Fungi</taxon>
        <taxon>Dikarya</taxon>
        <taxon>Ascomycota</taxon>
        <taxon>Pezizomycotina</taxon>
        <taxon>Sordariomycetes</taxon>
        <taxon>Hypocreomycetidae</taxon>
        <taxon>Glomerellales</taxon>
        <taxon>Glomerellaceae</taxon>
        <taxon>Colletotrichum</taxon>
        <taxon>Colletotrichum gloeosporioides species complex</taxon>
    </lineage>
</organism>
<dbReference type="EMBL" id="WOWK01000105">
    <property type="protein sequence ID" value="KAF0318754.1"/>
    <property type="molecule type" value="Genomic_DNA"/>
</dbReference>